<organism evidence="3 4">
    <name type="scientific">Biomphalaria glabrata</name>
    <name type="common">Bloodfluke planorb</name>
    <name type="synonym">Freshwater snail</name>
    <dbReference type="NCBI Taxonomy" id="6526"/>
    <lineage>
        <taxon>Eukaryota</taxon>
        <taxon>Metazoa</taxon>
        <taxon>Spiralia</taxon>
        <taxon>Lophotrochozoa</taxon>
        <taxon>Mollusca</taxon>
        <taxon>Gastropoda</taxon>
        <taxon>Heterobranchia</taxon>
        <taxon>Euthyneura</taxon>
        <taxon>Panpulmonata</taxon>
        <taxon>Hygrophila</taxon>
        <taxon>Lymnaeoidea</taxon>
        <taxon>Planorbidae</taxon>
        <taxon>Biomphalaria</taxon>
    </lineage>
</organism>
<dbReference type="VEuPathDB" id="VectorBase:BGLAX_032488"/>
<keyword evidence="1" id="KW-0812">Transmembrane</keyword>
<dbReference type="EnsemblMetazoa" id="BGLB028842-RA">
    <property type="protein sequence ID" value="BGLB028842-PA"/>
    <property type="gene ID" value="BGLB028842"/>
</dbReference>
<keyword evidence="1" id="KW-0472">Membrane</keyword>
<dbReference type="GO" id="GO:0047617">
    <property type="term" value="F:fatty acyl-CoA hydrolase activity"/>
    <property type="evidence" value="ECO:0007669"/>
    <property type="project" value="TreeGrafter"/>
</dbReference>
<dbReference type="Gene3D" id="3.40.50.1820">
    <property type="entry name" value="alpha/beta hydrolase"/>
    <property type="match status" value="1"/>
</dbReference>
<protein>
    <recommendedName>
        <fullName evidence="2">BAAT/Acyl-CoA thioester hydrolase C-terminal domain-containing protein</fullName>
    </recommendedName>
</protein>
<dbReference type="Proteomes" id="UP000076420">
    <property type="component" value="Unassembled WGS sequence"/>
</dbReference>
<dbReference type="KEGG" id="bgt:106059752"/>
<dbReference type="InterPro" id="IPR029058">
    <property type="entry name" value="AB_hydrolase_fold"/>
</dbReference>
<sequence>MFGSRGGLTEYKGALLASHGMAVLCLPYFMYKDLPTNMMEMDLDYFEAAVNWLLRQPKVSTKGLGVVAISKGVENAMAMGAYLPQVTAVVCVNGFPFMTISDLVSKGQVLLKGAQNKKQLLVRKKSFTDFAVQMNITGNIISMIKQQFINHNTFVLNLTSVSYYS</sequence>
<dbReference type="OrthoDB" id="6347013at2759"/>
<keyword evidence="1" id="KW-1133">Transmembrane helix</keyword>
<feature type="domain" description="BAAT/Acyl-CoA thioester hydrolase C-terminal" evidence="2">
    <location>
        <begin position="41"/>
        <end position="137"/>
    </location>
</feature>
<dbReference type="VEuPathDB" id="VectorBase:BGLB028842"/>
<dbReference type="InterPro" id="IPR014940">
    <property type="entry name" value="BAAT_C"/>
</dbReference>
<feature type="transmembrane region" description="Helical" evidence="1">
    <location>
        <begin position="12"/>
        <end position="31"/>
    </location>
</feature>
<dbReference type="SUPFAM" id="SSF53474">
    <property type="entry name" value="alpha/beta-Hydrolases"/>
    <property type="match status" value="1"/>
</dbReference>
<dbReference type="PANTHER" id="PTHR10824">
    <property type="entry name" value="ACYL-COENZYME A THIOESTERASE-RELATED"/>
    <property type="match status" value="1"/>
</dbReference>
<evidence type="ECO:0000259" key="2">
    <source>
        <dbReference type="Pfam" id="PF08840"/>
    </source>
</evidence>
<gene>
    <name evidence="3" type="primary">106059752</name>
</gene>
<evidence type="ECO:0000256" key="1">
    <source>
        <dbReference type="SAM" id="Phobius"/>
    </source>
</evidence>
<evidence type="ECO:0000313" key="3">
    <source>
        <dbReference type="EnsemblMetazoa" id="BGLB028842-PA"/>
    </source>
</evidence>
<reference evidence="3" key="1">
    <citation type="submission" date="2020-05" db="UniProtKB">
        <authorList>
            <consortium name="EnsemblMetazoa"/>
        </authorList>
    </citation>
    <scope>IDENTIFICATION</scope>
    <source>
        <strain evidence="3">BB02</strain>
    </source>
</reference>
<dbReference type="GO" id="GO:0006631">
    <property type="term" value="P:fatty acid metabolic process"/>
    <property type="evidence" value="ECO:0007669"/>
    <property type="project" value="TreeGrafter"/>
</dbReference>
<accession>A0A2C9LAA5</accession>
<proteinExistence type="predicted"/>
<dbReference type="STRING" id="6526.A0A2C9LAA5"/>
<dbReference type="AlphaFoldDB" id="A0A2C9LAA5"/>
<dbReference type="GO" id="GO:0006637">
    <property type="term" value="P:acyl-CoA metabolic process"/>
    <property type="evidence" value="ECO:0007669"/>
    <property type="project" value="TreeGrafter"/>
</dbReference>
<dbReference type="PANTHER" id="PTHR10824:SF4">
    <property type="entry name" value="ACYL-COENZYME A THIOESTERASE 1-LIKE"/>
    <property type="match status" value="1"/>
</dbReference>
<name>A0A2C9LAA5_BIOGL</name>
<dbReference type="Pfam" id="PF08840">
    <property type="entry name" value="BAAT_C"/>
    <property type="match status" value="1"/>
</dbReference>
<evidence type="ECO:0000313" key="4">
    <source>
        <dbReference type="Proteomes" id="UP000076420"/>
    </source>
</evidence>